<evidence type="ECO:0000313" key="2">
    <source>
        <dbReference type="EMBL" id="GAC21326.1"/>
    </source>
</evidence>
<comment type="caution">
    <text evidence="2">The sequence shown here is derived from an EMBL/GenBank/DDBJ whole genome shotgun (WGS) entry which is preliminary data.</text>
</comment>
<gene>
    <name evidence="2" type="ORF">GARC_4384</name>
</gene>
<keyword evidence="1" id="KW-0812">Transmembrane</keyword>
<reference evidence="2 3" key="1">
    <citation type="journal article" date="2017" name="Antonie Van Leeuwenhoek">
        <title>Rhizobium rhizosphaerae sp. nov., a novel species isolated from rice rhizosphere.</title>
        <authorList>
            <person name="Zhao J.J."/>
            <person name="Zhang J."/>
            <person name="Zhang R.J."/>
            <person name="Zhang C.W."/>
            <person name="Yin H.Q."/>
            <person name="Zhang X.X."/>
        </authorList>
    </citation>
    <scope>NUCLEOTIDE SEQUENCE [LARGE SCALE GENOMIC DNA]</scope>
    <source>
        <strain evidence="2 3">BSs20135</strain>
    </source>
</reference>
<dbReference type="AlphaFoldDB" id="K6YBN1"/>
<dbReference type="OrthoDB" id="9814092at2"/>
<dbReference type="Proteomes" id="UP000006327">
    <property type="component" value="Unassembled WGS sequence"/>
</dbReference>
<keyword evidence="1" id="KW-1133">Transmembrane helix</keyword>
<sequence>MVGSTISIATLGLSAVFFGKSALQFMKEPSGLAVTSIAAAIVFVVYFVIKKQQTD</sequence>
<dbReference type="EMBL" id="BAEO01000062">
    <property type="protein sequence ID" value="GAC21326.1"/>
    <property type="molecule type" value="Genomic_DNA"/>
</dbReference>
<evidence type="ECO:0000256" key="1">
    <source>
        <dbReference type="SAM" id="Phobius"/>
    </source>
</evidence>
<protein>
    <submittedName>
        <fullName evidence="2">Uncharacterized protein</fullName>
    </submittedName>
</protein>
<accession>K6YBN1</accession>
<organism evidence="2 3">
    <name type="scientific">Paraglaciecola arctica BSs20135</name>
    <dbReference type="NCBI Taxonomy" id="493475"/>
    <lineage>
        <taxon>Bacteria</taxon>
        <taxon>Pseudomonadati</taxon>
        <taxon>Pseudomonadota</taxon>
        <taxon>Gammaproteobacteria</taxon>
        <taxon>Alteromonadales</taxon>
        <taxon>Alteromonadaceae</taxon>
        <taxon>Paraglaciecola</taxon>
    </lineage>
</organism>
<evidence type="ECO:0000313" key="3">
    <source>
        <dbReference type="Proteomes" id="UP000006327"/>
    </source>
</evidence>
<feature type="transmembrane region" description="Helical" evidence="1">
    <location>
        <begin position="32"/>
        <end position="49"/>
    </location>
</feature>
<dbReference type="STRING" id="493475.GARC_4384"/>
<proteinExistence type="predicted"/>
<keyword evidence="3" id="KW-1185">Reference proteome</keyword>
<dbReference type="RefSeq" id="WP_007624136.1">
    <property type="nucleotide sequence ID" value="NZ_BAEO01000062.1"/>
</dbReference>
<name>K6YBN1_9ALTE</name>
<keyword evidence="1" id="KW-0472">Membrane</keyword>